<evidence type="ECO:0000313" key="3">
    <source>
        <dbReference type="Proteomes" id="UP001597182"/>
    </source>
</evidence>
<dbReference type="InterPro" id="IPR027785">
    <property type="entry name" value="UvrD-like_helicase_C"/>
</dbReference>
<reference evidence="3" key="1">
    <citation type="journal article" date="2019" name="Int. J. Syst. Evol. Microbiol.">
        <title>The Global Catalogue of Microorganisms (GCM) 10K type strain sequencing project: providing services to taxonomists for standard genome sequencing and annotation.</title>
        <authorList>
            <consortium name="The Broad Institute Genomics Platform"/>
            <consortium name="The Broad Institute Genome Sequencing Center for Infectious Disease"/>
            <person name="Wu L."/>
            <person name="Ma J."/>
        </authorList>
    </citation>
    <scope>NUCLEOTIDE SEQUENCE [LARGE SCALE GENOMIC DNA]</scope>
    <source>
        <strain evidence="3">CCUG 49018</strain>
    </source>
</reference>
<dbReference type="RefSeq" id="WP_379652952.1">
    <property type="nucleotide sequence ID" value="NZ_JBHTMB010000109.1"/>
</dbReference>
<sequence>RAWKAALDRLVEQERAAVGEGRVAVLAPAARVDALRAALAPGTADAAADDPEAADLDAPVVVLTITAAKGLEFDAVLLVEPAEVLAESPRGANDVYVALTRATQRLTVVHTGELPRMLKRLRPR</sequence>
<evidence type="ECO:0000313" key="2">
    <source>
        <dbReference type="EMBL" id="MFD1234122.1"/>
    </source>
</evidence>
<dbReference type="EMBL" id="JBHTMB010000109">
    <property type="protein sequence ID" value="MFD1234122.1"/>
    <property type="molecule type" value="Genomic_DNA"/>
</dbReference>
<keyword evidence="2" id="KW-0547">Nucleotide-binding</keyword>
<feature type="non-terminal residue" evidence="2">
    <location>
        <position position="1"/>
    </location>
</feature>
<evidence type="ECO:0000259" key="1">
    <source>
        <dbReference type="Pfam" id="PF13538"/>
    </source>
</evidence>
<protein>
    <submittedName>
        <fullName evidence="2">ATP-binding domain-containing protein</fullName>
    </submittedName>
</protein>
<comment type="caution">
    <text evidence="2">The sequence shown here is derived from an EMBL/GenBank/DDBJ whole genome shotgun (WGS) entry which is preliminary data.</text>
</comment>
<dbReference type="SUPFAM" id="SSF52540">
    <property type="entry name" value="P-loop containing nucleoside triphosphate hydrolases"/>
    <property type="match status" value="1"/>
</dbReference>
<keyword evidence="3" id="KW-1185">Reference proteome</keyword>
<accession>A0ABW3VGF6</accession>
<dbReference type="Pfam" id="PF13538">
    <property type="entry name" value="UvrD_C_2"/>
    <property type="match status" value="1"/>
</dbReference>
<dbReference type="InterPro" id="IPR027417">
    <property type="entry name" value="P-loop_NTPase"/>
</dbReference>
<organism evidence="2 3">
    <name type="scientific">Pseudonocardia benzenivorans</name>
    <dbReference type="NCBI Taxonomy" id="228005"/>
    <lineage>
        <taxon>Bacteria</taxon>
        <taxon>Bacillati</taxon>
        <taxon>Actinomycetota</taxon>
        <taxon>Actinomycetes</taxon>
        <taxon>Pseudonocardiales</taxon>
        <taxon>Pseudonocardiaceae</taxon>
        <taxon>Pseudonocardia</taxon>
    </lineage>
</organism>
<proteinExistence type="predicted"/>
<keyword evidence="2" id="KW-0067">ATP-binding</keyword>
<gene>
    <name evidence="2" type="ORF">ACFQ34_12600</name>
</gene>
<dbReference type="GO" id="GO:0005524">
    <property type="term" value="F:ATP binding"/>
    <property type="evidence" value="ECO:0007669"/>
    <property type="project" value="UniProtKB-KW"/>
</dbReference>
<feature type="domain" description="UvrD-like helicase C-terminal" evidence="1">
    <location>
        <begin position="60"/>
        <end position="109"/>
    </location>
</feature>
<dbReference type="Proteomes" id="UP001597182">
    <property type="component" value="Unassembled WGS sequence"/>
</dbReference>
<dbReference type="Gene3D" id="3.40.50.300">
    <property type="entry name" value="P-loop containing nucleotide triphosphate hydrolases"/>
    <property type="match status" value="1"/>
</dbReference>
<name>A0ABW3VGF6_9PSEU</name>